<proteinExistence type="predicted"/>
<dbReference type="RefSeq" id="WP_402385666.1">
    <property type="nucleotide sequence ID" value="NZ_JBIUYY010000014.1"/>
</dbReference>
<protein>
    <submittedName>
        <fullName evidence="1">DUF6344 domain-containing protein</fullName>
    </submittedName>
</protein>
<accession>A0ABW8ENL0</accession>
<reference evidence="1 2" key="1">
    <citation type="submission" date="2024-10" db="EMBL/GenBank/DDBJ databases">
        <title>The Natural Products Discovery Center: Release of the First 8490 Sequenced Strains for Exploring Actinobacteria Biosynthetic Diversity.</title>
        <authorList>
            <person name="Kalkreuter E."/>
            <person name="Kautsar S.A."/>
            <person name="Yang D."/>
            <person name="Bader C.D."/>
            <person name="Teijaro C.N."/>
            <person name="Fluegel L."/>
            <person name="Davis C.M."/>
            <person name="Simpson J.R."/>
            <person name="Lauterbach L."/>
            <person name="Steele A.D."/>
            <person name="Gui C."/>
            <person name="Meng S."/>
            <person name="Li G."/>
            <person name="Viehrig K."/>
            <person name="Ye F."/>
            <person name="Su P."/>
            <person name="Kiefer A.F."/>
            <person name="Nichols A."/>
            <person name="Cepeda A.J."/>
            <person name="Yan W."/>
            <person name="Fan B."/>
            <person name="Jiang Y."/>
            <person name="Adhikari A."/>
            <person name="Zheng C.-J."/>
            <person name="Schuster L."/>
            <person name="Cowan T.M."/>
            <person name="Smanski M.J."/>
            <person name="Chevrette M.G."/>
            <person name="De Carvalho L.P.S."/>
            <person name="Shen B."/>
        </authorList>
    </citation>
    <scope>NUCLEOTIDE SEQUENCE [LARGE SCALE GENOMIC DNA]</scope>
    <source>
        <strain evidence="1 2">NPDC087220</strain>
    </source>
</reference>
<organism evidence="1 2">
    <name type="scientific">Streptomyces toxytricini</name>
    <name type="common">Actinomyces toxytricini</name>
    <dbReference type="NCBI Taxonomy" id="67369"/>
    <lineage>
        <taxon>Bacteria</taxon>
        <taxon>Bacillati</taxon>
        <taxon>Actinomycetota</taxon>
        <taxon>Actinomycetes</taxon>
        <taxon>Kitasatosporales</taxon>
        <taxon>Streptomycetaceae</taxon>
        <taxon>Streptomyces</taxon>
    </lineage>
</organism>
<dbReference type="Proteomes" id="UP001617351">
    <property type="component" value="Unassembled WGS sequence"/>
</dbReference>
<comment type="caution">
    <text evidence="1">The sequence shown here is derived from an EMBL/GenBank/DDBJ whole genome shotgun (WGS) entry which is preliminary data.</text>
</comment>
<name>A0ABW8ENL0_STRT5</name>
<dbReference type="InterPro" id="IPR045925">
    <property type="entry name" value="DUF6344"/>
</dbReference>
<keyword evidence="2" id="KW-1185">Reference proteome</keyword>
<evidence type="ECO:0000313" key="1">
    <source>
        <dbReference type="EMBL" id="MFJ2824865.1"/>
    </source>
</evidence>
<gene>
    <name evidence="1" type="ORF">ACIO7M_27715</name>
</gene>
<dbReference type="EMBL" id="JBIUYY010000014">
    <property type="protein sequence ID" value="MFJ2824865.1"/>
    <property type="molecule type" value="Genomic_DNA"/>
</dbReference>
<evidence type="ECO:0000313" key="2">
    <source>
        <dbReference type="Proteomes" id="UP001617351"/>
    </source>
</evidence>
<sequence>MAQRIAARSVWTVFTALLLAVFAALGFRRGKAAAAGVRVGGARVWATPVATAPAAAPVVRCAWPAGVRCAALPPTIKQRIRAEAHGKSPSVRRSAAGAAAGARVGMFSADEGEAAGSVAVCGVSGAVPVVRWPSAVRARQEGFARAA</sequence>
<dbReference type="Pfam" id="PF19871">
    <property type="entry name" value="DUF6344"/>
    <property type="match status" value="1"/>
</dbReference>